<reference evidence="1" key="2">
    <citation type="submission" date="2020-09" db="EMBL/GenBank/DDBJ databases">
        <authorList>
            <person name="Sun Q."/>
            <person name="Ohkuma M."/>
        </authorList>
    </citation>
    <scope>NUCLEOTIDE SEQUENCE</scope>
    <source>
        <strain evidence="1">JCM 17251</strain>
    </source>
</reference>
<organism evidence="1 2">
    <name type="scientific">Oceanobacillus indicireducens</name>
    <dbReference type="NCBI Taxonomy" id="1004261"/>
    <lineage>
        <taxon>Bacteria</taxon>
        <taxon>Bacillati</taxon>
        <taxon>Bacillota</taxon>
        <taxon>Bacilli</taxon>
        <taxon>Bacillales</taxon>
        <taxon>Bacillaceae</taxon>
        <taxon>Oceanobacillus</taxon>
    </lineage>
</organism>
<reference evidence="1" key="1">
    <citation type="journal article" date="2014" name="Int. J. Syst. Evol. Microbiol.">
        <title>Complete genome sequence of Corynebacterium casei LMG S-19264T (=DSM 44701T), isolated from a smear-ripened cheese.</title>
        <authorList>
            <consortium name="US DOE Joint Genome Institute (JGI-PGF)"/>
            <person name="Walter F."/>
            <person name="Albersmeier A."/>
            <person name="Kalinowski J."/>
            <person name="Ruckert C."/>
        </authorList>
    </citation>
    <scope>NUCLEOTIDE SEQUENCE</scope>
    <source>
        <strain evidence="1">JCM 17251</strain>
    </source>
</reference>
<comment type="caution">
    <text evidence="1">The sequence shown here is derived from an EMBL/GenBank/DDBJ whole genome shotgun (WGS) entry which is preliminary data.</text>
</comment>
<sequence length="61" mass="7141">MQVLYVLSKFVIEKTAIWTFDENYLKTAEFKVTCNDLYKAKKAAPKFLSIFQILIKCSPFN</sequence>
<keyword evidence="2" id="KW-1185">Reference proteome</keyword>
<evidence type="ECO:0000313" key="1">
    <source>
        <dbReference type="EMBL" id="GGN60110.1"/>
    </source>
</evidence>
<dbReference type="AlphaFoldDB" id="A0A918D2R0"/>
<dbReference type="EMBL" id="BMOS01000016">
    <property type="protein sequence ID" value="GGN60110.1"/>
    <property type="molecule type" value="Genomic_DNA"/>
</dbReference>
<protein>
    <submittedName>
        <fullName evidence="1">Uncharacterized protein</fullName>
    </submittedName>
</protein>
<dbReference type="Proteomes" id="UP000624041">
    <property type="component" value="Unassembled WGS sequence"/>
</dbReference>
<proteinExistence type="predicted"/>
<gene>
    <name evidence="1" type="ORF">GCM10007971_23890</name>
</gene>
<accession>A0A918D2R0</accession>
<name>A0A918D2R0_9BACI</name>
<evidence type="ECO:0000313" key="2">
    <source>
        <dbReference type="Proteomes" id="UP000624041"/>
    </source>
</evidence>